<keyword evidence="1" id="KW-0472">Membrane</keyword>
<feature type="transmembrane region" description="Helical" evidence="1">
    <location>
        <begin position="28"/>
        <end position="49"/>
    </location>
</feature>
<keyword evidence="1" id="KW-0812">Transmembrane</keyword>
<evidence type="ECO:0000313" key="2">
    <source>
        <dbReference type="EMBL" id="ACN34556.1"/>
    </source>
</evidence>
<protein>
    <submittedName>
        <fullName evidence="2">Uncharacterized protein</fullName>
    </submittedName>
</protein>
<sequence>MAGAGPCPAAVDQHVDGRLRRRDVVPEVVRGVALLVLLLVVVVLVLTLACRGGGGGGRLVELGVLVFAAALPQRGLGQSGR</sequence>
<name>C0PH90_MAIZE</name>
<reference evidence="2" key="1">
    <citation type="journal article" date="2009" name="PLoS Genet.">
        <title>Sequencing, mapping, and analysis of 27,455 maize full-length cDNAs.</title>
        <authorList>
            <person name="Soderlund C."/>
            <person name="Descour A."/>
            <person name="Kudrna D."/>
            <person name="Bomhoff M."/>
            <person name="Boyd L."/>
            <person name="Currie J."/>
            <person name="Angelova A."/>
            <person name="Collura K."/>
            <person name="Wissotski M."/>
            <person name="Ashley E."/>
            <person name="Morrow D."/>
            <person name="Fernandes J."/>
            <person name="Walbot V."/>
            <person name="Yu Y."/>
        </authorList>
    </citation>
    <scope>NUCLEOTIDE SEQUENCE</scope>
    <source>
        <strain evidence="2">B73</strain>
    </source>
</reference>
<accession>C0PH90</accession>
<proteinExistence type="evidence at transcript level"/>
<organism evidence="2">
    <name type="scientific">Zea mays</name>
    <name type="common">Maize</name>
    <dbReference type="NCBI Taxonomy" id="4577"/>
    <lineage>
        <taxon>Eukaryota</taxon>
        <taxon>Viridiplantae</taxon>
        <taxon>Streptophyta</taxon>
        <taxon>Embryophyta</taxon>
        <taxon>Tracheophyta</taxon>
        <taxon>Spermatophyta</taxon>
        <taxon>Magnoliopsida</taxon>
        <taxon>Liliopsida</taxon>
        <taxon>Poales</taxon>
        <taxon>Poaceae</taxon>
        <taxon>PACMAD clade</taxon>
        <taxon>Panicoideae</taxon>
        <taxon>Andropogonodae</taxon>
        <taxon>Andropogoneae</taxon>
        <taxon>Tripsacinae</taxon>
        <taxon>Zea</taxon>
    </lineage>
</organism>
<dbReference type="EMBL" id="BT067659">
    <property type="protein sequence ID" value="ACN34556.1"/>
    <property type="molecule type" value="mRNA"/>
</dbReference>
<keyword evidence="1" id="KW-1133">Transmembrane helix</keyword>
<evidence type="ECO:0000256" key="1">
    <source>
        <dbReference type="SAM" id="Phobius"/>
    </source>
</evidence>
<dbReference type="AlphaFoldDB" id="C0PH90"/>
<reference evidence="2" key="2">
    <citation type="submission" date="2012-06" db="EMBL/GenBank/DDBJ databases">
        <authorList>
            <person name="Yu Y."/>
            <person name="Currie J."/>
            <person name="Lomeli R."/>
            <person name="Angelova A."/>
            <person name="Collura K."/>
            <person name="Wissotski M."/>
            <person name="Campos D."/>
            <person name="Kudrna D."/>
            <person name="Golser W."/>
            <person name="Ashely E."/>
            <person name="Descour A."/>
            <person name="Fernandes J."/>
            <person name="Soderlund C."/>
            <person name="Walbot V."/>
        </authorList>
    </citation>
    <scope>NUCLEOTIDE SEQUENCE</scope>
    <source>
        <strain evidence="2">B73</strain>
    </source>
</reference>